<evidence type="ECO:0000259" key="9">
    <source>
        <dbReference type="PROSITE" id="PS50850"/>
    </source>
</evidence>
<keyword evidence="5 8" id="KW-1133">Transmembrane helix</keyword>
<proteinExistence type="predicted"/>
<dbReference type="RefSeq" id="XP_028968725.1">
    <property type="nucleotide sequence ID" value="XM_029112892.1"/>
</dbReference>
<dbReference type="GO" id="GO:0015293">
    <property type="term" value="F:symporter activity"/>
    <property type="evidence" value="ECO:0007669"/>
    <property type="project" value="UniProtKB-KW"/>
</dbReference>
<feature type="transmembrane region" description="Helical" evidence="8">
    <location>
        <begin position="124"/>
        <end position="146"/>
    </location>
</feature>
<keyword evidence="6 8" id="KW-0472">Membrane</keyword>
<accession>A0AAJ7SIK2</accession>
<dbReference type="PROSITE" id="PS50850">
    <property type="entry name" value="MFS"/>
    <property type="match status" value="2"/>
</dbReference>
<feature type="transmembrane region" description="Helical" evidence="8">
    <location>
        <begin position="418"/>
        <end position="441"/>
    </location>
</feature>
<dbReference type="AlphaFoldDB" id="A0AAJ7SIK2"/>
<dbReference type="Pfam" id="PF07690">
    <property type="entry name" value="MFS_1"/>
    <property type="match status" value="2"/>
</dbReference>
<keyword evidence="2" id="KW-0813">Transport</keyword>
<evidence type="ECO:0000313" key="11">
    <source>
        <dbReference type="RefSeq" id="XP_028968725.1"/>
    </source>
</evidence>
<evidence type="ECO:0000256" key="3">
    <source>
        <dbReference type="ARBA" id="ARBA00022692"/>
    </source>
</evidence>
<feature type="transmembrane region" description="Helical" evidence="8">
    <location>
        <begin position="751"/>
        <end position="772"/>
    </location>
</feature>
<dbReference type="FunFam" id="1.20.1250.20:FF:000003">
    <property type="entry name" value="Solute carrier family 17 member 3"/>
    <property type="match status" value="2"/>
</dbReference>
<feature type="transmembrane region" description="Helical" evidence="8">
    <location>
        <begin position="365"/>
        <end position="398"/>
    </location>
</feature>
<feature type="transmembrane region" description="Helical" evidence="8">
    <location>
        <begin position="321"/>
        <end position="344"/>
    </location>
</feature>
<keyword evidence="4" id="KW-0769">Symport</keyword>
<feature type="transmembrane region" description="Helical" evidence="8">
    <location>
        <begin position="552"/>
        <end position="570"/>
    </location>
</feature>
<dbReference type="KEGG" id="goe:100900806"/>
<feature type="transmembrane region" description="Helical" evidence="8">
    <location>
        <begin position="192"/>
        <end position="214"/>
    </location>
</feature>
<evidence type="ECO:0000256" key="5">
    <source>
        <dbReference type="ARBA" id="ARBA00022989"/>
    </source>
</evidence>
<dbReference type="InterPro" id="IPR050382">
    <property type="entry name" value="MFS_Na/Anion_cotransporter"/>
</dbReference>
<feature type="domain" description="Major facilitator superfamily (MFS) profile" evidence="9">
    <location>
        <begin position="23"/>
        <end position="476"/>
    </location>
</feature>
<feature type="transmembrane region" description="Helical" evidence="8">
    <location>
        <begin position="921"/>
        <end position="942"/>
    </location>
</feature>
<evidence type="ECO:0000313" key="10">
    <source>
        <dbReference type="Proteomes" id="UP000694867"/>
    </source>
</evidence>
<dbReference type="InterPro" id="IPR020846">
    <property type="entry name" value="MFS_dom"/>
</dbReference>
<feature type="transmembrane region" description="Helical" evidence="8">
    <location>
        <begin position="220"/>
        <end position="238"/>
    </location>
</feature>
<dbReference type="GO" id="GO:0006820">
    <property type="term" value="P:monoatomic anion transport"/>
    <property type="evidence" value="ECO:0007669"/>
    <property type="project" value="TreeGrafter"/>
</dbReference>
<feature type="transmembrane region" description="Helical" evidence="8">
    <location>
        <begin position="979"/>
        <end position="1001"/>
    </location>
</feature>
<dbReference type="InterPro" id="IPR011701">
    <property type="entry name" value="MFS"/>
</dbReference>
<organism evidence="10 11">
    <name type="scientific">Galendromus occidentalis</name>
    <name type="common">western predatory mite</name>
    <dbReference type="NCBI Taxonomy" id="34638"/>
    <lineage>
        <taxon>Eukaryota</taxon>
        <taxon>Metazoa</taxon>
        <taxon>Ecdysozoa</taxon>
        <taxon>Arthropoda</taxon>
        <taxon>Chelicerata</taxon>
        <taxon>Arachnida</taxon>
        <taxon>Acari</taxon>
        <taxon>Parasitiformes</taxon>
        <taxon>Mesostigmata</taxon>
        <taxon>Gamasina</taxon>
        <taxon>Phytoseioidea</taxon>
        <taxon>Phytoseiidae</taxon>
        <taxon>Typhlodrominae</taxon>
        <taxon>Galendromus</taxon>
    </lineage>
</organism>
<dbReference type="Proteomes" id="UP000694867">
    <property type="component" value="Unplaced"/>
</dbReference>
<dbReference type="GO" id="GO:0016020">
    <property type="term" value="C:membrane"/>
    <property type="evidence" value="ECO:0007669"/>
    <property type="project" value="UniProtKB-SubCell"/>
</dbReference>
<name>A0AAJ7SIK2_9ACAR</name>
<reference evidence="11" key="1">
    <citation type="submission" date="2025-08" db="UniProtKB">
        <authorList>
            <consortium name="RefSeq"/>
        </authorList>
    </citation>
    <scope>IDENTIFICATION</scope>
</reference>
<dbReference type="Gene3D" id="1.20.1250.20">
    <property type="entry name" value="MFS general substrate transporter like domains"/>
    <property type="match status" value="4"/>
</dbReference>
<comment type="subcellular location">
    <subcellularLocation>
        <location evidence="1">Membrane</location>
        <topology evidence="1">Multi-pass membrane protein</topology>
    </subcellularLocation>
</comment>
<evidence type="ECO:0000256" key="7">
    <source>
        <dbReference type="SAM" id="MobiDB-lite"/>
    </source>
</evidence>
<dbReference type="SUPFAM" id="SSF103473">
    <property type="entry name" value="MFS general substrate transporter"/>
    <property type="match status" value="2"/>
</dbReference>
<dbReference type="PANTHER" id="PTHR11662:SF399">
    <property type="entry name" value="FI19708P1-RELATED"/>
    <property type="match status" value="1"/>
</dbReference>
<gene>
    <name evidence="11" type="primary">LOC100900806</name>
</gene>
<dbReference type="PANTHER" id="PTHR11662">
    <property type="entry name" value="SOLUTE CARRIER FAMILY 17"/>
    <property type="match status" value="1"/>
</dbReference>
<evidence type="ECO:0000256" key="8">
    <source>
        <dbReference type="SAM" id="Phobius"/>
    </source>
</evidence>
<protein>
    <submittedName>
        <fullName evidence="11">Uncharacterized protein LOC100900806</fullName>
    </submittedName>
</protein>
<dbReference type="FunFam" id="1.20.1250.20:FF:000423">
    <property type="entry name" value="Putative inorganic phosphate cotransporter-like Protein"/>
    <property type="match status" value="1"/>
</dbReference>
<feature type="transmembrane region" description="Helical" evidence="8">
    <location>
        <begin position="1013"/>
        <end position="1035"/>
    </location>
</feature>
<evidence type="ECO:0000256" key="1">
    <source>
        <dbReference type="ARBA" id="ARBA00004141"/>
    </source>
</evidence>
<dbReference type="CDD" id="cd17318">
    <property type="entry name" value="MFS_SLC17"/>
    <property type="match status" value="1"/>
</dbReference>
<sequence>MNSMLDVPRDSRQKSRVQYRHILSILGFFGLFCMYVNRVNINVALVAMVHKPHNASAEFHPSKGNCPLPSNHSSAFSDPRNSLQPGPFDWDTYTQGLIRGAFYYGYIITGIPGGRLAERYGAKWLFGLGTLITALFNFIIPTLAYHGGAPALITVRAIQGFCEGVTFPAAEAQCAHWYPISERTTGIAFMHAGGFLGATTGLWISGVLAGSSFLGGWPSVFYFSGTVALIWFVFWTVLASDRPGNHPFISQDELDYIHAGLGDDKPINAEHTPWRRILTSRGVWALICAHFGVHWLHYMLISELPTYLARVLHFNVEKGGLYTALPYIGASILGAFAGPCADYIRSRRILTATNTRKLFNGVSMFIPSIVLIIVVHVAACDGVTSLILFVIAGTIRGISEAGYISVPVDLAPDYAGTIFGLCMTIGNTTGFIVPWITAIFIHEEQTTTAWARAFYTAGAVGITTGIIFHLFGTAETQDWGLASRPIELKSKDDGNSETQGNNLASSIPRTRILVVGSNNSPPGFPIPPPHFIIPSKPLFPNPKSWSNVRAWIQYRYVLIILGFFGLASVYGMRVNINVAMVVMVNQSAIEAESPSLSCEVVTANGTGAAPKVEVSYRFRREINTHRFRKELVTCRNTVPKTSSRDSPQDGPFQWDRYSQGFILGAFYYGYLFTPIPGGRLAERFGAKWLFGFGTLITGLLSLLIPYAAFNYGAAGVVTLRVLQGLGEGVTYPSMEAQVAHWLPVGQRTTGIALIHTGGFFGVVAGMAISGILADSNIMGGWPSVFYCFGIWSIIWFIFWAIFVSNRPDDHPWASQEEVDLISNDLGTQKPTHASYTPWRKILTSPPVIAVGVAQFGANWLQYTLVTELPNFLGTVLHFNIKDNGIYSSLPYLGAMVAGATAGPVADYLRRHEYMTNTNIRKLFNGMALFGPSVLLIFVTWIAGCDGGLSLLIFVIAGTLRGFCEAGYMSAPVDMAPDYAGTILGITVCVSQTTGFLVPWITGLLTQKENSLTAWSYTFYVTACIGFVCGLFFQLYSSSEIQEWGLAPRDEPAVDQNKTDGAEHSSKM</sequence>
<keyword evidence="10" id="KW-1185">Reference proteome</keyword>
<feature type="transmembrane region" description="Helical" evidence="8">
    <location>
        <begin position="889"/>
        <end position="909"/>
    </location>
</feature>
<dbReference type="GeneID" id="100900806"/>
<dbReference type="InterPro" id="IPR036259">
    <property type="entry name" value="MFS_trans_sf"/>
</dbReference>
<feature type="transmembrane region" description="Helical" evidence="8">
    <location>
        <begin position="688"/>
        <end position="709"/>
    </location>
</feature>
<evidence type="ECO:0000256" key="6">
    <source>
        <dbReference type="ARBA" id="ARBA00023136"/>
    </source>
</evidence>
<feature type="transmembrane region" description="Helical" evidence="8">
    <location>
        <begin position="453"/>
        <end position="471"/>
    </location>
</feature>
<evidence type="ECO:0000256" key="4">
    <source>
        <dbReference type="ARBA" id="ARBA00022847"/>
    </source>
</evidence>
<feature type="domain" description="Major facilitator superfamily (MFS) profile" evidence="9">
    <location>
        <begin position="557"/>
        <end position="1040"/>
    </location>
</feature>
<feature type="transmembrane region" description="Helical" evidence="8">
    <location>
        <begin position="21"/>
        <end position="38"/>
    </location>
</feature>
<keyword evidence="3 8" id="KW-0812">Transmembrane</keyword>
<feature type="transmembrane region" description="Helical" evidence="8">
    <location>
        <begin position="784"/>
        <end position="802"/>
    </location>
</feature>
<evidence type="ECO:0000256" key="2">
    <source>
        <dbReference type="ARBA" id="ARBA00022448"/>
    </source>
</evidence>
<feature type="region of interest" description="Disordered" evidence="7">
    <location>
        <begin position="1047"/>
        <end position="1067"/>
    </location>
</feature>